<dbReference type="KEGG" id="cbd:CBUD_0443"/>
<proteinExistence type="predicted"/>
<dbReference type="AlphaFoldDB" id="A9KF62"/>
<evidence type="ECO:0000313" key="1">
    <source>
        <dbReference type="EMBL" id="ABS76968.1"/>
    </source>
</evidence>
<dbReference type="EMBL" id="CP000733">
    <property type="protein sequence ID" value="ABS76968.1"/>
    <property type="molecule type" value="Genomic_DNA"/>
</dbReference>
<protein>
    <submittedName>
        <fullName evidence="1">Uncharacterized protein</fullName>
    </submittedName>
</protein>
<name>A9KF62_COXBN</name>
<dbReference type="Proteomes" id="UP000008555">
    <property type="component" value="Chromosome"/>
</dbReference>
<gene>
    <name evidence="1" type="ordered locus">CBUD_0443</name>
</gene>
<reference evidence="1 2" key="1">
    <citation type="journal article" date="2009" name="Infect. Immun.">
        <title>Comparative genomics reveal extensive transposon-mediated genomic plasticity and diversity among potential effector proteins within the genus Coxiella.</title>
        <authorList>
            <person name="Beare P.A."/>
            <person name="Unsworth N."/>
            <person name="Andoh M."/>
            <person name="Voth D.E."/>
            <person name="Omsland A."/>
            <person name="Gilk S.D."/>
            <person name="Williams K.P."/>
            <person name="Sobral B.W."/>
            <person name="Kupko J.J.III."/>
            <person name="Porcella S.F."/>
            <person name="Samuel J.E."/>
            <person name="Heinzen R.A."/>
        </authorList>
    </citation>
    <scope>NUCLEOTIDE SEQUENCE [LARGE SCALE GENOMIC DNA]</scope>
    <source>
        <strain evidence="1 2">Dugway 5J108-111</strain>
    </source>
</reference>
<accession>A9KF62</accession>
<dbReference type="HOGENOM" id="CLU_958832_0_0_6"/>
<sequence>MNNQIDLLDLLELALIRRNDRLIREYFEGIPHYLNIDDEEILWSRVQRILHSKHNDAIEICINLYLTVDNEYLLNNRKQNLLQYAYNAPSLLPKELAFDFLKEALSPMQIDTATIDLLHYFIPDYLDSFKNQKRQTEVELILKSKAARSIEKIPQGDLFALAKTKVGENLIKECGSAYAMKILSTLTANEVPQHQGKTSRPELSITKASSQTLYKPTVLKRKNENSVEDAVKKPRISLC</sequence>
<evidence type="ECO:0000313" key="2">
    <source>
        <dbReference type="Proteomes" id="UP000008555"/>
    </source>
</evidence>
<organism evidence="1 2">
    <name type="scientific">Coxiella burnetii (strain Dugway 5J108-111)</name>
    <dbReference type="NCBI Taxonomy" id="434922"/>
    <lineage>
        <taxon>Bacteria</taxon>
        <taxon>Pseudomonadati</taxon>
        <taxon>Pseudomonadota</taxon>
        <taxon>Gammaproteobacteria</taxon>
        <taxon>Legionellales</taxon>
        <taxon>Coxiellaceae</taxon>
        <taxon>Coxiella</taxon>
    </lineage>
</organism>
<dbReference type="RefSeq" id="WP_011996577.1">
    <property type="nucleotide sequence ID" value="NC_009727.1"/>
</dbReference>